<evidence type="ECO:0000313" key="2">
    <source>
        <dbReference type="Proteomes" id="UP001597351"/>
    </source>
</evidence>
<evidence type="ECO:0000313" key="1">
    <source>
        <dbReference type="EMBL" id="MFD1948565.1"/>
    </source>
</evidence>
<proteinExistence type="predicted"/>
<protein>
    <submittedName>
        <fullName evidence="1">DNA glycosylase AlkZ-like family protein</fullName>
    </submittedName>
</protein>
<dbReference type="Proteomes" id="UP001597351">
    <property type="component" value="Unassembled WGS sequence"/>
</dbReference>
<dbReference type="PANTHER" id="PTHR38479">
    <property type="entry name" value="LMO0824 PROTEIN"/>
    <property type="match status" value="1"/>
</dbReference>
<dbReference type="RefSeq" id="WP_343920743.1">
    <property type="nucleotide sequence ID" value="NZ_BAAAJT010000002.1"/>
</dbReference>
<dbReference type="Pfam" id="PF06224">
    <property type="entry name" value="AlkZ-like"/>
    <property type="match status" value="1"/>
</dbReference>
<comment type="caution">
    <text evidence="1">The sequence shown here is derived from an EMBL/GenBank/DDBJ whole genome shotgun (WGS) entry which is preliminary data.</text>
</comment>
<accession>A0ABW4TRK8</accession>
<dbReference type="EMBL" id="JBHUGD010000003">
    <property type="protein sequence ID" value="MFD1948565.1"/>
    <property type="molecule type" value="Genomic_DNA"/>
</dbReference>
<keyword evidence="2" id="KW-1185">Reference proteome</keyword>
<name>A0ABW4TRK8_9ACTN</name>
<gene>
    <name evidence="1" type="ORF">ACFSDE_17305</name>
</gene>
<reference evidence="2" key="1">
    <citation type="journal article" date="2019" name="Int. J. Syst. Evol. Microbiol.">
        <title>The Global Catalogue of Microorganisms (GCM) 10K type strain sequencing project: providing services to taxonomists for standard genome sequencing and annotation.</title>
        <authorList>
            <consortium name="The Broad Institute Genomics Platform"/>
            <consortium name="The Broad Institute Genome Sequencing Center for Infectious Disease"/>
            <person name="Wu L."/>
            <person name="Ma J."/>
        </authorList>
    </citation>
    <scope>NUCLEOTIDE SEQUENCE [LARGE SCALE GENOMIC DNA]</scope>
    <source>
        <strain evidence="2">CGMCC 1.12477</strain>
    </source>
</reference>
<dbReference type="InterPro" id="IPR009351">
    <property type="entry name" value="AlkZ-like"/>
</dbReference>
<sequence>MSIPTASWGQALAWRSQRQLLVPRGPVGATEVVTRLGAVLAMDESLADLAVAARSTTARGGDLTRALADGSLVQVFAFRGAMHYVSPAEGGSYLALRCAGRQWELPSWVEHYRLSPEDWPGFRATVREALRGGPLTVAELGEAVSAHRAYRHLRPTFEDGAGTLLKPLTWQGDMSLGPRRDGQLTLQSLEGNPAWRGVPDLDDAGPDAIRAYLRSYGPATPDHVHHWLGSGLSAGRRRLDRWWGELVDELAAIDVDGTTAYVVTDDLESLLASAPTGSVRLLPGHDQWVMGPGTKDEHVVPAELRDLVTRKANLVVADGVVAGTWSRRGGDVEVRWLGDGTPPQAAIDEETARLSE</sequence>
<organism evidence="1 2">
    <name type="scientific">Nocardioides aestuarii</name>
    <dbReference type="NCBI Taxonomy" id="252231"/>
    <lineage>
        <taxon>Bacteria</taxon>
        <taxon>Bacillati</taxon>
        <taxon>Actinomycetota</taxon>
        <taxon>Actinomycetes</taxon>
        <taxon>Propionibacteriales</taxon>
        <taxon>Nocardioidaceae</taxon>
        <taxon>Nocardioides</taxon>
    </lineage>
</organism>
<dbReference type="PANTHER" id="PTHR38479:SF2">
    <property type="entry name" value="WINGED HELIX DNA-BINDING DOMAIN-CONTAINING PROTEIN"/>
    <property type="match status" value="1"/>
</dbReference>